<evidence type="ECO:0000256" key="2">
    <source>
        <dbReference type="ARBA" id="ARBA00022448"/>
    </source>
</evidence>
<dbReference type="Proteomes" id="UP000000639">
    <property type="component" value="Chromosome"/>
</dbReference>
<keyword evidence="6" id="KW-0963">Cytoplasm</keyword>
<dbReference type="HOGENOM" id="CLU_026126_7_3_6"/>
<dbReference type="KEGG" id="pin:Ping_3209"/>
<dbReference type="PROSITE" id="PS00195">
    <property type="entry name" value="GLUTAREDOXIN_1"/>
    <property type="match status" value="1"/>
</dbReference>
<keyword evidence="2 6" id="KW-0813">Transport</keyword>
<name>A1SZI1_PSYIN</name>
<dbReference type="PROSITE" id="PS51354">
    <property type="entry name" value="GLUTAREDOXIN_2"/>
    <property type="match status" value="1"/>
</dbReference>
<evidence type="ECO:0000313" key="9">
    <source>
        <dbReference type="Proteomes" id="UP000000639"/>
    </source>
</evidence>
<evidence type="ECO:0000256" key="4">
    <source>
        <dbReference type="ARBA" id="ARBA00023157"/>
    </source>
</evidence>
<dbReference type="Pfam" id="PF00462">
    <property type="entry name" value="Glutaredoxin"/>
    <property type="match status" value="1"/>
</dbReference>
<evidence type="ECO:0000256" key="3">
    <source>
        <dbReference type="ARBA" id="ARBA00022982"/>
    </source>
</evidence>
<comment type="function">
    <text evidence="6">Has a glutathione-disulfide oxidoreductase activity in the presence of NADPH and glutathione reductase. Reduces low molecular weight disulfides and proteins.</text>
</comment>
<keyword evidence="3 6" id="KW-0249">Electron transport</keyword>
<keyword evidence="5 6" id="KW-0676">Redox-active center</keyword>
<protein>
    <recommendedName>
        <fullName evidence="6">Glutaredoxin</fullName>
    </recommendedName>
</protein>
<proteinExistence type="inferred from homology"/>
<dbReference type="GO" id="GO:0005737">
    <property type="term" value="C:cytoplasm"/>
    <property type="evidence" value="ECO:0007669"/>
    <property type="project" value="TreeGrafter"/>
</dbReference>
<dbReference type="STRING" id="357804.Ping_3209"/>
<evidence type="ECO:0000256" key="6">
    <source>
        <dbReference type="RuleBase" id="RU364065"/>
    </source>
</evidence>
<dbReference type="AlphaFoldDB" id="A1SZI1"/>
<dbReference type="InterPro" id="IPR036249">
    <property type="entry name" value="Thioredoxin-like_sf"/>
</dbReference>
<accession>A1SZI1</accession>
<dbReference type="SUPFAM" id="SSF52833">
    <property type="entry name" value="Thioredoxin-like"/>
    <property type="match status" value="1"/>
</dbReference>
<keyword evidence="9" id="KW-1185">Reference proteome</keyword>
<dbReference type="eggNOG" id="COG0695">
    <property type="taxonomic scope" value="Bacteria"/>
</dbReference>
<dbReference type="GO" id="GO:0034599">
    <property type="term" value="P:cellular response to oxidative stress"/>
    <property type="evidence" value="ECO:0007669"/>
    <property type="project" value="TreeGrafter"/>
</dbReference>
<reference evidence="8 9" key="1">
    <citation type="submission" date="2007-01" db="EMBL/GenBank/DDBJ databases">
        <title>Complete sequence of Psychromonas ingrahamii 37.</title>
        <authorList>
            <consortium name="US DOE Joint Genome Institute"/>
            <person name="Copeland A."/>
            <person name="Lucas S."/>
            <person name="Lapidus A."/>
            <person name="Barry K."/>
            <person name="Detter J.C."/>
            <person name="Glavina del Rio T."/>
            <person name="Hammon N."/>
            <person name="Israni S."/>
            <person name="Dalin E."/>
            <person name="Tice H."/>
            <person name="Pitluck S."/>
            <person name="Thompson L.S."/>
            <person name="Brettin T."/>
            <person name="Bruce D."/>
            <person name="Han C."/>
            <person name="Tapia R."/>
            <person name="Schmutz J."/>
            <person name="Larimer F."/>
            <person name="Land M."/>
            <person name="Hauser L."/>
            <person name="Kyrpides N."/>
            <person name="Ivanova N."/>
            <person name="Staley J."/>
            <person name="Richardson P."/>
        </authorList>
    </citation>
    <scope>NUCLEOTIDE SEQUENCE [LARGE SCALE GENOMIC DNA]</scope>
    <source>
        <strain evidence="8 9">37</strain>
    </source>
</reference>
<dbReference type="PANTHER" id="PTHR45694:SF18">
    <property type="entry name" value="GLUTAREDOXIN-1-RELATED"/>
    <property type="match status" value="1"/>
</dbReference>
<dbReference type="InterPro" id="IPR011767">
    <property type="entry name" value="GLR_AS"/>
</dbReference>
<feature type="domain" description="Glutaredoxin" evidence="7">
    <location>
        <begin position="4"/>
        <end position="60"/>
    </location>
</feature>
<evidence type="ECO:0000259" key="7">
    <source>
        <dbReference type="Pfam" id="PF00462"/>
    </source>
</evidence>
<comment type="similarity">
    <text evidence="1 6">Belongs to the glutaredoxin family.</text>
</comment>
<dbReference type="Gene3D" id="3.40.30.10">
    <property type="entry name" value="Glutaredoxin"/>
    <property type="match status" value="1"/>
</dbReference>
<dbReference type="GO" id="GO:0015038">
    <property type="term" value="F:glutathione disulfide oxidoreductase activity"/>
    <property type="evidence" value="ECO:0007669"/>
    <property type="project" value="UniProtKB-UniRule"/>
</dbReference>
<dbReference type="CDD" id="cd03418">
    <property type="entry name" value="GRX_GRXb_1_3_like"/>
    <property type="match status" value="1"/>
</dbReference>
<gene>
    <name evidence="8" type="ordered locus">Ping_3209</name>
</gene>
<evidence type="ECO:0000256" key="1">
    <source>
        <dbReference type="ARBA" id="ARBA00007787"/>
    </source>
</evidence>
<dbReference type="GO" id="GO:0045454">
    <property type="term" value="P:cell redox homeostasis"/>
    <property type="evidence" value="ECO:0007669"/>
    <property type="project" value="InterPro"/>
</dbReference>
<evidence type="ECO:0000313" key="8">
    <source>
        <dbReference type="EMBL" id="ABM04896.1"/>
    </source>
</evidence>
<dbReference type="OrthoDB" id="9814618at2"/>
<dbReference type="InterPro" id="IPR011900">
    <property type="entry name" value="GRX_bact"/>
</dbReference>
<dbReference type="InterPro" id="IPR014025">
    <property type="entry name" value="Glutaredoxin_subgr"/>
</dbReference>
<sequence length="83" mass="9094">MATIVIYTTSWCPFCTRAKKLLDHKNVTYTEVDVSSSDARAKMVALTGGSTVPQLLINDKPEGGCDELYALERSGKLDKLLSQ</sequence>
<evidence type="ECO:0000256" key="5">
    <source>
        <dbReference type="ARBA" id="ARBA00023284"/>
    </source>
</evidence>
<keyword evidence="4" id="KW-1015">Disulfide bond</keyword>
<dbReference type="EMBL" id="CP000510">
    <property type="protein sequence ID" value="ABM04896.1"/>
    <property type="molecule type" value="Genomic_DNA"/>
</dbReference>
<dbReference type="PANTHER" id="PTHR45694">
    <property type="entry name" value="GLUTAREDOXIN 2"/>
    <property type="match status" value="1"/>
</dbReference>
<organism evidence="8 9">
    <name type="scientific">Psychromonas ingrahamii (strain DSM 17664 / CCUG 51855 / 37)</name>
    <dbReference type="NCBI Taxonomy" id="357804"/>
    <lineage>
        <taxon>Bacteria</taxon>
        <taxon>Pseudomonadati</taxon>
        <taxon>Pseudomonadota</taxon>
        <taxon>Gammaproteobacteria</taxon>
        <taxon>Alteromonadales</taxon>
        <taxon>Psychromonadaceae</taxon>
        <taxon>Psychromonas</taxon>
    </lineage>
</organism>
<dbReference type="InterPro" id="IPR002109">
    <property type="entry name" value="Glutaredoxin"/>
</dbReference>
<dbReference type="NCBIfam" id="TIGR02181">
    <property type="entry name" value="GRX_bact"/>
    <property type="match status" value="1"/>
</dbReference>
<dbReference type="RefSeq" id="WP_011771448.1">
    <property type="nucleotide sequence ID" value="NC_008709.1"/>
</dbReference>
<dbReference type="PRINTS" id="PR00160">
    <property type="entry name" value="GLUTAREDOXIN"/>
</dbReference>